<feature type="non-terminal residue" evidence="2">
    <location>
        <position position="1"/>
    </location>
</feature>
<name>A0A146K1E3_9EUKA</name>
<feature type="region of interest" description="Disordered" evidence="1">
    <location>
        <begin position="419"/>
        <end position="445"/>
    </location>
</feature>
<dbReference type="AlphaFoldDB" id="A0A146K1E3"/>
<sequence length="445" mass="49645">NTTTNTSTNNTSNITTNSTNNESTNSSSEYNASNYLNCPTITQNQHPFISANYNASTQLIDVRLQIPFNANHSYVINTSQGYSNVETPLGQQTLPQDLGGYCFANFSEMQQNSRWNYEISSCNIIHYSASIPISFFAVSQLNDQDLQATTLVTIQEASLPLKTFNVTVISSLETDPLAYLMNFPDEFVIDQGQRVQTQISSTKITLFLPYTFQITSLTQNGIKTTAQFSQRTQYFICDRNKDQFVQFDNKGFGQNFFNQTIHGNYIDCATGAVSPYQLQLTSREVFKTVVTQPYVDCYLTMDYQNCGFADGPVQISLEQEISNLPPYAHNFQCDGVQQTTRIITEDCQEFSILSVNSKVIASFIFTHHTKVYVAYQYKVGDTQTGAFTNKGSVCSKLNQNIFISAQAIWDMQQISNTSTNVSTNSSTNTSTNTTTNTSTGTNTTT</sequence>
<evidence type="ECO:0000313" key="2">
    <source>
        <dbReference type="EMBL" id="JAP89536.1"/>
    </source>
</evidence>
<dbReference type="EMBL" id="GDID01007070">
    <property type="protein sequence ID" value="JAP89536.1"/>
    <property type="molecule type" value="Transcribed_RNA"/>
</dbReference>
<evidence type="ECO:0000256" key="1">
    <source>
        <dbReference type="SAM" id="MobiDB-lite"/>
    </source>
</evidence>
<gene>
    <name evidence="2" type="ORF">TPC1_30969</name>
</gene>
<protein>
    <submittedName>
        <fullName evidence="2">Uncharacterized protein</fullName>
    </submittedName>
</protein>
<proteinExistence type="predicted"/>
<reference evidence="2" key="1">
    <citation type="submission" date="2015-07" db="EMBL/GenBank/DDBJ databases">
        <title>Adaptation to a free-living lifestyle via gene acquisitions in the diplomonad Trepomonas sp. PC1.</title>
        <authorList>
            <person name="Xu F."/>
            <person name="Jerlstrom-Hultqvist J."/>
            <person name="Kolisko M."/>
            <person name="Simpson A.G.B."/>
            <person name="Roger A.J."/>
            <person name="Svard S.G."/>
            <person name="Andersson J.O."/>
        </authorList>
    </citation>
    <scope>NUCLEOTIDE SEQUENCE</scope>
    <source>
        <strain evidence="2">PC1</strain>
    </source>
</reference>
<organism evidence="2">
    <name type="scientific">Trepomonas sp. PC1</name>
    <dbReference type="NCBI Taxonomy" id="1076344"/>
    <lineage>
        <taxon>Eukaryota</taxon>
        <taxon>Metamonada</taxon>
        <taxon>Diplomonadida</taxon>
        <taxon>Hexamitidae</taxon>
        <taxon>Hexamitinae</taxon>
        <taxon>Trepomonas</taxon>
    </lineage>
</organism>
<accession>A0A146K1E3</accession>
<feature type="non-terminal residue" evidence="2">
    <location>
        <position position="445"/>
    </location>
</feature>
<feature type="region of interest" description="Disordered" evidence="1">
    <location>
        <begin position="1"/>
        <end position="29"/>
    </location>
</feature>